<organism evidence="1">
    <name type="scientific">Rhizophora mucronata</name>
    <name type="common">Asiatic mangrove</name>
    <dbReference type="NCBI Taxonomy" id="61149"/>
    <lineage>
        <taxon>Eukaryota</taxon>
        <taxon>Viridiplantae</taxon>
        <taxon>Streptophyta</taxon>
        <taxon>Embryophyta</taxon>
        <taxon>Tracheophyta</taxon>
        <taxon>Spermatophyta</taxon>
        <taxon>Magnoliopsida</taxon>
        <taxon>eudicotyledons</taxon>
        <taxon>Gunneridae</taxon>
        <taxon>Pentapetalae</taxon>
        <taxon>rosids</taxon>
        <taxon>fabids</taxon>
        <taxon>Malpighiales</taxon>
        <taxon>Rhizophoraceae</taxon>
        <taxon>Rhizophora</taxon>
    </lineage>
</organism>
<protein>
    <submittedName>
        <fullName evidence="1">N-acetyltransferase</fullName>
    </submittedName>
</protein>
<dbReference type="AlphaFoldDB" id="A0A2P2J4L4"/>
<dbReference type="GO" id="GO:0016740">
    <property type="term" value="F:transferase activity"/>
    <property type="evidence" value="ECO:0007669"/>
    <property type="project" value="UniProtKB-KW"/>
</dbReference>
<dbReference type="EMBL" id="GGEC01007926">
    <property type="protein sequence ID" value="MBW88409.1"/>
    <property type="molecule type" value="Transcribed_RNA"/>
</dbReference>
<proteinExistence type="predicted"/>
<dbReference type="PANTHER" id="PTHR47489">
    <property type="entry name" value="ACYL-COA N-ACYLTRANSFERASES (NAT) SUPERFAMILY PROTEIN"/>
    <property type="match status" value="1"/>
</dbReference>
<reference evidence="1" key="1">
    <citation type="submission" date="2018-02" db="EMBL/GenBank/DDBJ databases">
        <title>Rhizophora mucronata_Transcriptome.</title>
        <authorList>
            <person name="Meera S.P."/>
            <person name="Sreeshan A."/>
            <person name="Augustine A."/>
        </authorList>
    </citation>
    <scope>NUCLEOTIDE SEQUENCE</scope>
    <source>
        <tissue evidence="1">Leaf</tissue>
    </source>
</reference>
<sequence>MAGALSFSLTFSFDQRPIQASPLFVASPCNNPKHPVFFFNKRRRFRFISSSSSQSSSTGAPSAYSYLDDSFKPRRFLSNEELEKLKILQDFSYQGELRNGSMWVRVMRPEEVEKTVTLLAESFAESMYLTAAGYVALLMFLVKQYLTERRAVMPHAVTLVGFYRGKEEEEEEELAGTVEVCFDKMGANASPSTPTPPKNSPYICNMAVKQSLRRYVLVNRCHC</sequence>
<accession>A0A2P2J4L4</accession>
<dbReference type="PANTHER" id="PTHR47489:SF2">
    <property type="entry name" value="GCN5-RELATED N-ACETYLTRANSFERASE 5, CHLOROPLASTIC"/>
    <property type="match status" value="1"/>
</dbReference>
<name>A0A2P2J4L4_RHIMU</name>
<keyword evidence="1" id="KW-0808">Transferase</keyword>
<evidence type="ECO:0000313" key="1">
    <source>
        <dbReference type="EMBL" id="MBW88409.1"/>
    </source>
</evidence>